<dbReference type="PROSITE" id="PS00061">
    <property type="entry name" value="ADH_SHORT"/>
    <property type="match status" value="1"/>
</dbReference>
<sequence>MLETFLQIIGGLAILSFLGYIIPQFVIIFSKPLDLHSRYGGGWAFVTGGSSGIGEAFAKKVAKMGFNVAILGQNEERLNRVEKEIKEYNPEIKTLAIKADLSGDPVQLTENIMKQLDGKDVSIMFFNAGINVFEYAAQPSEDSMQQFRTNVISHQHLFHSLFPKLASRKVDLKSGYKRGAMIFTSSVVTFVSPPGMAVYAATKSYLSGLAESLASEADVFGIDVVSIYPGGVNTRIGERLPTSKVPTSMKSINQSPDQVAALAVSAIGRFTHLDSGFQAIILRILSKFIDSNIFIQILRIFRPLIMRNVGAETKVNAQD</sequence>
<dbReference type="PRINTS" id="PR00081">
    <property type="entry name" value="GDHRDH"/>
</dbReference>
<keyword evidence="3" id="KW-0812">Transmembrane</keyword>
<keyword evidence="3" id="KW-1133">Transmembrane helix</keyword>
<dbReference type="CDD" id="cd05233">
    <property type="entry name" value="SDR_c"/>
    <property type="match status" value="1"/>
</dbReference>
<reference evidence="4 5" key="1">
    <citation type="submission" date="2019-03" db="EMBL/GenBank/DDBJ databases">
        <title>Single cell metagenomics reveals metabolic interactions within the superorganism composed of flagellate Streblomastix strix and complex community of Bacteroidetes bacteria on its surface.</title>
        <authorList>
            <person name="Treitli S.C."/>
            <person name="Kolisko M."/>
            <person name="Husnik F."/>
            <person name="Keeling P."/>
            <person name="Hampl V."/>
        </authorList>
    </citation>
    <scope>NUCLEOTIDE SEQUENCE [LARGE SCALE GENOMIC DNA]</scope>
    <source>
        <strain evidence="4">ST1C</strain>
    </source>
</reference>
<dbReference type="InterPro" id="IPR036291">
    <property type="entry name" value="NAD(P)-bd_dom_sf"/>
</dbReference>
<evidence type="ECO:0000256" key="1">
    <source>
        <dbReference type="ARBA" id="ARBA00004240"/>
    </source>
</evidence>
<dbReference type="GO" id="GO:0016491">
    <property type="term" value="F:oxidoreductase activity"/>
    <property type="evidence" value="ECO:0007669"/>
    <property type="project" value="UniProtKB-KW"/>
</dbReference>
<evidence type="ECO:0000256" key="2">
    <source>
        <dbReference type="ARBA" id="ARBA00023002"/>
    </source>
</evidence>
<comment type="subcellular location">
    <subcellularLocation>
        <location evidence="1">Endoplasmic reticulum</location>
    </subcellularLocation>
</comment>
<dbReference type="Gene3D" id="3.40.50.720">
    <property type="entry name" value="NAD(P)-binding Rossmann-like Domain"/>
    <property type="match status" value="1"/>
</dbReference>
<accession>A0A5J4W0K8</accession>
<evidence type="ECO:0000313" key="5">
    <source>
        <dbReference type="Proteomes" id="UP000324800"/>
    </source>
</evidence>
<dbReference type="SUPFAM" id="SSF51735">
    <property type="entry name" value="NAD(P)-binding Rossmann-fold domains"/>
    <property type="match status" value="1"/>
</dbReference>
<dbReference type="InterPro" id="IPR020904">
    <property type="entry name" value="Sc_DH/Rdtase_CS"/>
</dbReference>
<dbReference type="PANTHER" id="PTHR43899">
    <property type="entry name" value="RH59310P"/>
    <property type="match status" value="1"/>
</dbReference>
<dbReference type="Proteomes" id="UP000324800">
    <property type="component" value="Unassembled WGS sequence"/>
</dbReference>
<proteinExistence type="predicted"/>
<keyword evidence="2" id="KW-0560">Oxidoreductase</keyword>
<keyword evidence="3" id="KW-0472">Membrane</keyword>
<dbReference type="OrthoDB" id="5545019at2759"/>
<evidence type="ECO:0000256" key="3">
    <source>
        <dbReference type="SAM" id="Phobius"/>
    </source>
</evidence>
<dbReference type="Pfam" id="PF00106">
    <property type="entry name" value="adh_short"/>
    <property type="match status" value="1"/>
</dbReference>
<gene>
    <name evidence="4" type="ORF">EZS28_016088</name>
</gene>
<dbReference type="InterPro" id="IPR051019">
    <property type="entry name" value="VLCFA-Steroid_DH"/>
</dbReference>
<dbReference type="InterPro" id="IPR002347">
    <property type="entry name" value="SDR_fam"/>
</dbReference>
<organism evidence="4 5">
    <name type="scientific">Streblomastix strix</name>
    <dbReference type="NCBI Taxonomy" id="222440"/>
    <lineage>
        <taxon>Eukaryota</taxon>
        <taxon>Metamonada</taxon>
        <taxon>Preaxostyla</taxon>
        <taxon>Oxymonadida</taxon>
        <taxon>Streblomastigidae</taxon>
        <taxon>Streblomastix</taxon>
    </lineage>
</organism>
<dbReference type="EMBL" id="SNRW01004006">
    <property type="protein sequence ID" value="KAA6388385.1"/>
    <property type="molecule type" value="Genomic_DNA"/>
</dbReference>
<dbReference type="AlphaFoldDB" id="A0A5J4W0K8"/>
<dbReference type="PANTHER" id="PTHR43899:SF4">
    <property type="entry name" value="17 BETA-HYDROXYSTEROID DEHYDROGENASE TYPE 3"/>
    <property type="match status" value="1"/>
</dbReference>
<comment type="caution">
    <text evidence="4">The sequence shown here is derived from an EMBL/GenBank/DDBJ whole genome shotgun (WGS) entry which is preliminary data.</text>
</comment>
<evidence type="ECO:0000313" key="4">
    <source>
        <dbReference type="EMBL" id="KAA6388385.1"/>
    </source>
</evidence>
<feature type="transmembrane region" description="Helical" evidence="3">
    <location>
        <begin position="6"/>
        <end position="29"/>
    </location>
</feature>
<dbReference type="GO" id="GO:0005783">
    <property type="term" value="C:endoplasmic reticulum"/>
    <property type="evidence" value="ECO:0007669"/>
    <property type="project" value="UniProtKB-SubCell"/>
</dbReference>
<name>A0A5J4W0K8_9EUKA</name>
<protein>
    <submittedName>
        <fullName evidence="4">Putative 17 beta-hydroxysteroid dehydrogenase type 3</fullName>
    </submittedName>
</protein>